<keyword evidence="2" id="KW-1185">Reference proteome</keyword>
<organism evidence="1 2">
    <name type="scientific">Rubus argutus</name>
    <name type="common">Southern blackberry</name>
    <dbReference type="NCBI Taxonomy" id="59490"/>
    <lineage>
        <taxon>Eukaryota</taxon>
        <taxon>Viridiplantae</taxon>
        <taxon>Streptophyta</taxon>
        <taxon>Embryophyta</taxon>
        <taxon>Tracheophyta</taxon>
        <taxon>Spermatophyta</taxon>
        <taxon>Magnoliopsida</taxon>
        <taxon>eudicotyledons</taxon>
        <taxon>Gunneridae</taxon>
        <taxon>Pentapetalae</taxon>
        <taxon>rosids</taxon>
        <taxon>fabids</taxon>
        <taxon>Rosales</taxon>
        <taxon>Rosaceae</taxon>
        <taxon>Rosoideae</taxon>
        <taxon>Rosoideae incertae sedis</taxon>
        <taxon>Rubus</taxon>
    </lineage>
</organism>
<accession>A0AAW1X014</accession>
<gene>
    <name evidence="1" type="ORF">M0R45_026064</name>
</gene>
<comment type="caution">
    <text evidence="1">The sequence shown here is derived from an EMBL/GenBank/DDBJ whole genome shotgun (WGS) entry which is preliminary data.</text>
</comment>
<dbReference type="Proteomes" id="UP001457282">
    <property type="component" value="Unassembled WGS sequence"/>
</dbReference>
<reference evidence="1 2" key="1">
    <citation type="journal article" date="2023" name="G3 (Bethesda)">
        <title>A chromosome-length genome assembly and annotation of blackberry (Rubus argutus, cv. 'Hillquist').</title>
        <authorList>
            <person name="Bruna T."/>
            <person name="Aryal R."/>
            <person name="Dudchenko O."/>
            <person name="Sargent D.J."/>
            <person name="Mead D."/>
            <person name="Buti M."/>
            <person name="Cavallini A."/>
            <person name="Hytonen T."/>
            <person name="Andres J."/>
            <person name="Pham M."/>
            <person name="Weisz D."/>
            <person name="Mascagni F."/>
            <person name="Usai G."/>
            <person name="Natali L."/>
            <person name="Bassil N."/>
            <person name="Fernandez G.E."/>
            <person name="Lomsadze A."/>
            <person name="Armour M."/>
            <person name="Olukolu B."/>
            <person name="Poorten T."/>
            <person name="Britton C."/>
            <person name="Davik J."/>
            <person name="Ashrafi H."/>
            <person name="Aiden E.L."/>
            <person name="Borodovsky M."/>
            <person name="Worthington M."/>
        </authorList>
    </citation>
    <scope>NUCLEOTIDE SEQUENCE [LARGE SCALE GENOMIC DNA]</scope>
    <source>
        <strain evidence="1">PI 553951</strain>
    </source>
</reference>
<name>A0AAW1X014_RUBAR</name>
<dbReference type="AlphaFoldDB" id="A0AAW1X014"/>
<proteinExistence type="predicted"/>
<evidence type="ECO:0000313" key="1">
    <source>
        <dbReference type="EMBL" id="KAK9928950.1"/>
    </source>
</evidence>
<evidence type="ECO:0000313" key="2">
    <source>
        <dbReference type="Proteomes" id="UP001457282"/>
    </source>
</evidence>
<sequence length="109" mass="11908">MMVVRMRRRGGQSARAWRCAHHGLAGLGSRPQRRGENIGVVMMNHGGDEWVSEGAGARNGYVMMNCELGKRGARAVCVLEGLTWFGMELIDGWELATSDEHDHGSVPGD</sequence>
<dbReference type="EMBL" id="JBEDUW010000005">
    <property type="protein sequence ID" value="KAK9928950.1"/>
    <property type="molecule type" value="Genomic_DNA"/>
</dbReference>
<protein>
    <submittedName>
        <fullName evidence="1">Uncharacterized protein</fullName>
    </submittedName>
</protein>